<dbReference type="AlphaFoldDB" id="A0A1F5N928"/>
<proteinExistence type="predicted"/>
<evidence type="ECO:0000313" key="2">
    <source>
        <dbReference type="EMBL" id="OGE74042.1"/>
    </source>
</evidence>
<dbReference type="STRING" id="1817821.A2717_00720"/>
<dbReference type="Proteomes" id="UP000177610">
    <property type="component" value="Unassembled WGS sequence"/>
</dbReference>
<evidence type="ECO:0000259" key="1">
    <source>
        <dbReference type="Pfam" id="PF20803"/>
    </source>
</evidence>
<gene>
    <name evidence="2" type="ORF">A2717_00720</name>
</gene>
<sequence length="162" mass="19065">MKKKSISRKILEEFLDFLRVMNPENFAELGPYGQIRYKKFPRTTYYRKIYKFEKQNLLIRKSTAAGNTFIISEKAKKLRRKPSNKVNRTDGLSSLIIFDVPQKKNNARHTLRRFLIRNGYTQIRESCFLSPFKVSLDIVSLIKELGLEKNVSVFSAKSDYIF</sequence>
<comment type="caution">
    <text evidence="2">The sequence shown here is derived from an EMBL/GenBank/DDBJ whole genome shotgun (WGS) entry which is preliminary data.</text>
</comment>
<evidence type="ECO:0000313" key="3">
    <source>
        <dbReference type="Proteomes" id="UP000177610"/>
    </source>
</evidence>
<name>A0A1F5N928_9BACT</name>
<feature type="domain" description="Transcriptional repressor PaaX-like central Cas2-like" evidence="1">
    <location>
        <begin position="92"/>
        <end position="158"/>
    </location>
</feature>
<dbReference type="EMBL" id="MFEH01000002">
    <property type="protein sequence ID" value="OGE74042.1"/>
    <property type="molecule type" value="Genomic_DNA"/>
</dbReference>
<protein>
    <recommendedName>
        <fullName evidence="1">Transcriptional repressor PaaX-like central Cas2-like domain-containing protein</fullName>
    </recommendedName>
</protein>
<accession>A0A1F5N928</accession>
<organism evidence="2 3">
    <name type="scientific">Candidatus Doudnabacteria bacterium RIFCSPHIGHO2_01_FULL_41_86</name>
    <dbReference type="NCBI Taxonomy" id="1817821"/>
    <lineage>
        <taxon>Bacteria</taxon>
        <taxon>Candidatus Doudnaibacteriota</taxon>
    </lineage>
</organism>
<dbReference type="Pfam" id="PF20803">
    <property type="entry name" value="PaaX_M"/>
    <property type="match status" value="1"/>
</dbReference>
<reference evidence="2 3" key="1">
    <citation type="journal article" date="2016" name="Nat. Commun.">
        <title>Thousands of microbial genomes shed light on interconnected biogeochemical processes in an aquifer system.</title>
        <authorList>
            <person name="Anantharaman K."/>
            <person name="Brown C.T."/>
            <person name="Hug L.A."/>
            <person name="Sharon I."/>
            <person name="Castelle C.J."/>
            <person name="Probst A.J."/>
            <person name="Thomas B.C."/>
            <person name="Singh A."/>
            <person name="Wilkins M.J."/>
            <person name="Karaoz U."/>
            <person name="Brodie E.L."/>
            <person name="Williams K.H."/>
            <person name="Hubbard S.S."/>
            <person name="Banfield J.F."/>
        </authorList>
    </citation>
    <scope>NUCLEOTIDE SEQUENCE [LARGE SCALE GENOMIC DNA]</scope>
</reference>
<dbReference type="InterPro" id="IPR048846">
    <property type="entry name" value="PaaX-like_central"/>
</dbReference>